<organism evidence="1 2">
    <name type="scientific">Acinetobacter baumannii (strain 1295743)</name>
    <dbReference type="NCBI Taxonomy" id="1310613"/>
    <lineage>
        <taxon>Bacteria</taxon>
        <taxon>Pseudomonadati</taxon>
        <taxon>Pseudomonadota</taxon>
        <taxon>Gammaproteobacteria</taxon>
        <taxon>Moraxellales</taxon>
        <taxon>Moraxellaceae</taxon>
        <taxon>Acinetobacter</taxon>
        <taxon>Acinetobacter calcoaceticus/baumannii complex</taxon>
    </lineage>
</organism>
<accession>A0A009IFN3</accession>
<reference evidence="1 2" key="1">
    <citation type="submission" date="2014-02" db="EMBL/GenBank/DDBJ databases">
        <title>Comparative genomics and transcriptomics to identify genetic mechanisms underlying the emergence of carbapenem resistant Acinetobacter baumannii (CRAb).</title>
        <authorList>
            <person name="Harris A.D."/>
            <person name="Johnson K.J."/>
            <person name="George J."/>
            <person name="Shefchek K."/>
            <person name="Daugherty S.C."/>
            <person name="Parankush S."/>
            <person name="Sadzewicz L."/>
            <person name="Tallon L."/>
            <person name="Sengamalay N."/>
            <person name="Hazen T.H."/>
            <person name="Rasko D.A."/>
        </authorList>
    </citation>
    <scope>NUCLEOTIDE SEQUENCE [LARGE SCALE GENOMIC DNA]</scope>
    <source>
        <strain evidence="1 2">1295743</strain>
    </source>
</reference>
<dbReference type="AlphaFoldDB" id="A0A009IFN3"/>
<dbReference type="RefSeq" id="WP_000945586.1">
    <property type="nucleotide sequence ID" value="NZ_JEWH01000094.1"/>
</dbReference>
<name>A0A009IFN3_ACIB9</name>
<dbReference type="PATRIC" id="fig|1310613.3.peg.3880"/>
<protein>
    <submittedName>
        <fullName evidence="1">Uncharacterized protein</fullName>
    </submittedName>
</protein>
<dbReference type="EMBL" id="JEWH01000094">
    <property type="protein sequence ID" value="EXB03449.1"/>
    <property type="molecule type" value="Genomic_DNA"/>
</dbReference>
<sequence length="83" mass="9654">MLRNIDKIVLDKLHLILENEIFDYRIVAREAYLIRLDMDYLELNEDLQNLLDELIGMDAGEEGEFSLTKDEIIAKINSIEDVG</sequence>
<comment type="caution">
    <text evidence="1">The sequence shown here is derived from an EMBL/GenBank/DDBJ whole genome shotgun (WGS) entry which is preliminary data.</text>
</comment>
<proteinExistence type="predicted"/>
<gene>
    <name evidence="1" type="ORF">J512_4062</name>
</gene>
<evidence type="ECO:0000313" key="2">
    <source>
        <dbReference type="Proteomes" id="UP000020595"/>
    </source>
</evidence>
<dbReference type="Proteomes" id="UP000020595">
    <property type="component" value="Unassembled WGS sequence"/>
</dbReference>
<evidence type="ECO:0000313" key="1">
    <source>
        <dbReference type="EMBL" id="EXB03449.1"/>
    </source>
</evidence>